<comment type="caution">
    <text evidence="12">The sequence shown here is derived from an EMBL/GenBank/DDBJ whole genome shotgun (WGS) entry which is preliminary data.</text>
</comment>
<comment type="pathway">
    <text evidence="2">Amino-acid biosynthesis; L-threonine biosynthesis; L-threonine from L-aspartate: step 5/5.</text>
</comment>
<dbReference type="InterPro" id="IPR004450">
    <property type="entry name" value="Thr_synthase-like"/>
</dbReference>
<dbReference type="InterPro" id="IPR000634">
    <property type="entry name" value="Ser/Thr_deHydtase_PyrdxlP-BS"/>
</dbReference>
<evidence type="ECO:0000256" key="8">
    <source>
        <dbReference type="ARBA" id="ARBA00023239"/>
    </source>
</evidence>
<dbReference type="FunFam" id="3.40.50.1100:FF:000024">
    <property type="entry name" value="Probable threonine synthase"/>
    <property type="match status" value="1"/>
</dbReference>
<reference evidence="12" key="1">
    <citation type="journal article" date="2020" name="Fungal Divers.">
        <title>Resolving the Mortierellaceae phylogeny through synthesis of multi-gene phylogenetics and phylogenomics.</title>
        <authorList>
            <person name="Vandepol N."/>
            <person name="Liber J."/>
            <person name="Desiro A."/>
            <person name="Na H."/>
            <person name="Kennedy M."/>
            <person name="Barry K."/>
            <person name="Grigoriev I.V."/>
            <person name="Miller A.N."/>
            <person name="O'Donnell K."/>
            <person name="Stajich J.E."/>
            <person name="Bonito G."/>
        </authorList>
    </citation>
    <scope>NUCLEOTIDE SEQUENCE</scope>
    <source>
        <strain evidence="12">BC1065</strain>
    </source>
</reference>
<evidence type="ECO:0000256" key="6">
    <source>
        <dbReference type="ARBA" id="ARBA00022697"/>
    </source>
</evidence>
<keyword evidence="5" id="KW-0028">Amino-acid biosynthesis</keyword>
<dbReference type="InterPro" id="IPR051166">
    <property type="entry name" value="Threonine_Synthase"/>
</dbReference>
<name>A0A9P6QLL6_9FUNG</name>
<evidence type="ECO:0000313" key="12">
    <source>
        <dbReference type="EMBL" id="KAG0268567.1"/>
    </source>
</evidence>
<dbReference type="GO" id="GO:0030170">
    <property type="term" value="F:pyridoxal phosphate binding"/>
    <property type="evidence" value="ECO:0007669"/>
    <property type="project" value="InterPro"/>
</dbReference>
<dbReference type="GO" id="GO:0009088">
    <property type="term" value="P:threonine biosynthetic process"/>
    <property type="evidence" value="ECO:0007669"/>
    <property type="project" value="UniProtKB-KW"/>
</dbReference>
<dbReference type="FunFam" id="3.90.1380.10:FF:000003">
    <property type="entry name" value="THR4p Threonine synthase"/>
    <property type="match status" value="1"/>
</dbReference>
<dbReference type="PANTHER" id="PTHR42690">
    <property type="entry name" value="THREONINE SYNTHASE FAMILY MEMBER"/>
    <property type="match status" value="1"/>
</dbReference>
<keyword evidence="8" id="KW-0456">Lyase</keyword>
<evidence type="ECO:0000256" key="4">
    <source>
        <dbReference type="ARBA" id="ARBA00013028"/>
    </source>
</evidence>
<organism evidence="12 13">
    <name type="scientific">Actinomortierella ambigua</name>
    <dbReference type="NCBI Taxonomy" id="1343610"/>
    <lineage>
        <taxon>Eukaryota</taxon>
        <taxon>Fungi</taxon>
        <taxon>Fungi incertae sedis</taxon>
        <taxon>Mucoromycota</taxon>
        <taxon>Mortierellomycotina</taxon>
        <taxon>Mortierellomycetes</taxon>
        <taxon>Mortierellales</taxon>
        <taxon>Mortierellaceae</taxon>
        <taxon>Actinomortierella</taxon>
    </lineage>
</organism>
<comment type="cofactor">
    <cofactor evidence="1 9">
        <name>pyridoxal 5'-phosphate</name>
        <dbReference type="ChEBI" id="CHEBI:597326"/>
    </cofactor>
</comment>
<dbReference type="EMBL" id="JAAAJB010000047">
    <property type="protein sequence ID" value="KAG0268567.1"/>
    <property type="molecule type" value="Genomic_DNA"/>
</dbReference>
<dbReference type="Pfam" id="PF00291">
    <property type="entry name" value="PALP"/>
    <property type="match status" value="1"/>
</dbReference>
<evidence type="ECO:0000313" key="13">
    <source>
        <dbReference type="Proteomes" id="UP000807716"/>
    </source>
</evidence>
<evidence type="ECO:0000259" key="10">
    <source>
        <dbReference type="Pfam" id="PF00291"/>
    </source>
</evidence>
<dbReference type="OrthoDB" id="5203861at2759"/>
<gene>
    <name evidence="12" type="primary">THR4</name>
    <name evidence="12" type="ORF">DFQ27_006346</name>
</gene>
<dbReference type="Gene3D" id="3.40.50.1100">
    <property type="match status" value="2"/>
</dbReference>
<dbReference type="NCBIfam" id="TIGR00260">
    <property type="entry name" value="thrC"/>
    <property type="match status" value="1"/>
</dbReference>
<dbReference type="CDD" id="cd01560">
    <property type="entry name" value="Thr-synth_2"/>
    <property type="match status" value="1"/>
</dbReference>
<keyword evidence="6" id="KW-0791">Threonine biosynthesis</keyword>
<dbReference type="SUPFAM" id="SSF53686">
    <property type="entry name" value="Tryptophan synthase beta subunit-like PLP-dependent enzymes"/>
    <property type="match status" value="1"/>
</dbReference>
<sequence length="526" mass="58692">MHYKSTRGQATNYTFEQAVLAGLSPDGGLFIPDHIPKAPADFLTKWADLSFQELALEVLSLYIDPSEIPRDDLRQLIDRSYSTFRHPEITPIHKVKNGLYILELFHGPTFAFKDVALQFVGNLFEYFLQRKNKGIANEADRHKITVVGATSGDTGSAAIYGLRNKKDVSVFILFPTGRVSPIQEAQMTTVQDKNVHCISVGGTFDDCQAILKDLFANEDFMSKYNLGAVNSINWARILAQTVYYFYSYFALLRQLKLQPGSKEAQQLRVHYSVPTGNFGDILAGFYATEMGLPTTRLLIATNANDILYRFFVTGVYEKALDVEGNVHATLSPAMDIVVSSNFERLLWYLAREAAVDAQTVPEQDRDRKAGEIVEQWMLDLKKHGRFDAGPKVLAAAKRVFDAANVSDEQTCATIRAYSHPANPASQPAYVMDPHTAVGVTAGERMHPEMDDKTNVVISLSTAHPAKFSEAVELALKEQPGVVFDEFFKTVLPKEFDGLLEAERRVTVIPRAEEALVIEVIARELQQ</sequence>
<evidence type="ECO:0000256" key="1">
    <source>
        <dbReference type="ARBA" id="ARBA00001933"/>
    </source>
</evidence>
<comment type="similarity">
    <text evidence="3">Belongs to the threonine synthase family.</text>
</comment>
<keyword evidence="7 9" id="KW-0663">Pyridoxal phosphate</keyword>
<dbReference type="Proteomes" id="UP000807716">
    <property type="component" value="Unassembled WGS sequence"/>
</dbReference>
<evidence type="ECO:0000256" key="5">
    <source>
        <dbReference type="ARBA" id="ARBA00022605"/>
    </source>
</evidence>
<dbReference type="InterPro" id="IPR037158">
    <property type="entry name" value="Thr_synth_N_sf"/>
</dbReference>
<dbReference type="PROSITE" id="PS00165">
    <property type="entry name" value="DEHYDRATASE_SER_THR"/>
    <property type="match status" value="1"/>
</dbReference>
<proteinExistence type="inferred from homology"/>
<dbReference type="EC" id="4.2.3.1" evidence="4"/>
<evidence type="ECO:0000256" key="3">
    <source>
        <dbReference type="ARBA" id="ARBA00005517"/>
    </source>
</evidence>
<dbReference type="Pfam" id="PF14821">
    <property type="entry name" value="Thr_synth_N"/>
    <property type="match status" value="1"/>
</dbReference>
<feature type="domain" description="Tryptophan synthase beta chain-like PALP" evidence="10">
    <location>
        <begin position="90"/>
        <end position="364"/>
    </location>
</feature>
<protein>
    <recommendedName>
        <fullName evidence="4">threonine synthase</fullName>
        <ecNumber evidence="4">4.2.3.1</ecNumber>
    </recommendedName>
</protein>
<evidence type="ECO:0000256" key="9">
    <source>
        <dbReference type="PIRSR" id="PIRSR604450-51"/>
    </source>
</evidence>
<dbReference type="Pfam" id="PF24857">
    <property type="entry name" value="THR4_C"/>
    <property type="match status" value="1"/>
</dbReference>
<dbReference type="Gene3D" id="3.90.1380.10">
    <property type="entry name" value="Threonine synthase, N-terminal domain"/>
    <property type="match status" value="1"/>
</dbReference>
<keyword evidence="13" id="KW-1185">Reference proteome</keyword>
<accession>A0A9P6QLL6</accession>
<dbReference type="PANTHER" id="PTHR42690:SF1">
    <property type="entry name" value="THREONINE SYNTHASE-LIKE 2"/>
    <property type="match status" value="1"/>
</dbReference>
<evidence type="ECO:0000256" key="2">
    <source>
        <dbReference type="ARBA" id="ARBA00004979"/>
    </source>
</evidence>
<dbReference type="AlphaFoldDB" id="A0A9P6QLL6"/>
<feature type="modified residue" description="N6-(pyridoxal phosphate)lysine" evidence="9">
    <location>
        <position position="113"/>
    </location>
</feature>
<dbReference type="InterPro" id="IPR029144">
    <property type="entry name" value="Thr_synth_N"/>
</dbReference>
<feature type="domain" description="Threonine synthase N-terminal" evidence="11">
    <location>
        <begin position="2"/>
        <end position="81"/>
    </location>
</feature>
<dbReference type="InterPro" id="IPR036052">
    <property type="entry name" value="TrpB-like_PALP_sf"/>
</dbReference>
<evidence type="ECO:0000259" key="11">
    <source>
        <dbReference type="Pfam" id="PF14821"/>
    </source>
</evidence>
<evidence type="ECO:0000256" key="7">
    <source>
        <dbReference type="ARBA" id="ARBA00022898"/>
    </source>
</evidence>
<dbReference type="InterPro" id="IPR001926">
    <property type="entry name" value="TrpB-like_PALP"/>
</dbReference>
<dbReference type="GO" id="GO:0004795">
    <property type="term" value="F:threonine synthase activity"/>
    <property type="evidence" value="ECO:0007669"/>
    <property type="project" value="UniProtKB-EC"/>
</dbReference>